<evidence type="ECO:0000256" key="3">
    <source>
        <dbReference type="ARBA" id="ARBA00022692"/>
    </source>
</evidence>
<sequence length="112" mass="12068">MTYVILCLGFLAVAGVIGLWALAVHRRSRKGSDFSWQAVLAAAVVLLLLTAVFDNVIIGVGLVDYSDEQISGVRIGVAPIEDFSYSIAAVIMLPALWVLLGRVQSRRSTHAQ</sequence>
<dbReference type="GO" id="GO:0016020">
    <property type="term" value="C:membrane"/>
    <property type="evidence" value="ECO:0007669"/>
    <property type="project" value="UniProtKB-SubCell"/>
</dbReference>
<dbReference type="NCBIfam" id="TIGR03462">
    <property type="entry name" value="CarR_dom_SF"/>
    <property type="match status" value="1"/>
</dbReference>
<comment type="caution">
    <text evidence="10">The sequence shown here is derived from an EMBL/GenBank/DDBJ whole genome shotgun (WGS) entry which is preliminary data.</text>
</comment>
<reference evidence="10 11" key="1">
    <citation type="submission" date="2019-05" db="EMBL/GenBank/DDBJ databases">
        <title>Nesterenkonia sp. GY074 isolated from the Southern Atlantic Ocean.</title>
        <authorList>
            <person name="Zhang G."/>
        </authorList>
    </citation>
    <scope>NUCLEOTIDE SEQUENCE [LARGE SCALE GENOMIC DNA]</scope>
    <source>
        <strain evidence="10 11">GY074</strain>
    </source>
</reference>
<evidence type="ECO:0000256" key="5">
    <source>
        <dbReference type="ARBA" id="ARBA00022989"/>
    </source>
</evidence>
<dbReference type="GO" id="GO:0016117">
    <property type="term" value="P:carotenoid biosynthetic process"/>
    <property type="evidence" value="ECO:0007669"/>
    <property type="project" value="UniProtKB-KW"/>
</dbReference>
<dbReference type="AlphaFoldDB" id="A0A5R9BDD2"/>
<evidence type="ECO:0000259" key="9">
    <source>
        <dbReference type="Pfam" id="PF18916"/>
    </source>
</evidence>
<keyword evidence="4" id="KW-0125">Carotenoid biosynthesis</keyword>
<dbReference type="GO" id="GO:0016872">
    <property type="term" value="F:intramolecular lyase activity"/>
    <property type="evidence" value="ECO:0007669"/>
    <property type="project" value="InterPro"/>
</dbReference>
<gene>
    <name evidence="10" type="ORF">FEF26_05565</name>
</gene>
<evidence type="ECO:0000313" key="10">
    <source>
        <dbReference type="EMBL" id="TLP98261.1"/>
    </source>
</evidence>
<dbReference type="InterPro" id="IPR017825">
    <property type="entry name" value="Lycopene_cyclase_dom"/>
</dbReference>
<keyword evidence="6 8" id="KW-0472">Membrane</keyword>
<keyword evidence="3 8" id="KW-0812">Transmembrane</keyword>
<protein>
    <submittedName>
        <fullName evidence="10">Lycopene cyclase domain-containing protein</fullName>
    </submittedName>
</protein>
<dbReference type="RefSeq" id="WP_138252549.1">
    <property type="nucleotide sequence ID" value="NZ_VAVZ01000011.1"/>
</dbReference>
<dbReference type="GO" id="GO:0045436">
    <property type="term" value="F:lycopene beta cyclase activity"/>
    <property type="evidence" value="ECO:0007669"/>
    <property type="project" value="UniProtKB-ARBA"/>
</dbReference>
<keyword evidence="7" id="KW-0413">Isomerase</keyword>
<evidence type="ECO:0000256" key="8">
    <source>
        <dbReference type="SAM" id="Phobius"/>
    </source>
</evidence>
<proteinExistence type="predicted"/>
<evidence type="ECO:0000256" key="4">
    <source>
        <dbReference type="ARBA" id="ARBA00022746"/>
    </source>
</evidence>
<dbReference type="Pfam" id="PF18916">
    <property type="entry name" value="Lycopene_cyc"/>
    <property type="match status" value="1"/>
</dbReference>
<evidence type="ECO:0000256" key="6">
    <source>
        <dbReference type="ARBA" id="ARBA00023136"/>
    </source>
</evidence>
<comment type="subcellular location">
    <subcellularLocation>
        <location evidence="1">Membrane</location>
        <topology evidence="1">Multi-pass membrane protein</topology>
    </subcellularLocation>
</comment>
<organism evidence="10 11">
    <name type="scientific">Nesterenkonia salmonea</name>
    <dbReference type="NCBI Taxonomy" id="1804987"/>
    <lineage>
        <taxon>Bacteria</taxon>
        <taxon>Bacillati</taxon>
        <taxon>Actinomycetota</taxon>
        <taxon>Actinomycetes</taxon>
        <taxon>Micrococcales</taxon>
        <taxon>Micrococcaceae</taxon>
        <taxon>Nesterenkonia</taxon>
    </lineage>
</organism>
<dbReference type="OrthoDB" id="4411839at2"/>
<name>A0A5R9BDD2_9MICC</name>
<feature type="transmembrane region" description="Helical" evidence="8">
    <location>
        <begin position="6"/>
        <end position="24"/>
    </location>
</feature>
<keyword evidence="11" id="KW-1185">Reference proteome</keyword>
<dbReference type="EMBL" id="VAVZ01000011">
    <property type="protein sequence ID" value="TLP98261.1"/>
    <property type="molecule type" value="Genomic_DNA"/>
</dbReference>
<evidence type="ECO:0000313" key="11">
    <source>
        <dbReference type="Proteomes" id="UP000310458"/>
    </source>
</evidence>
<feature type="domain" description="Lycopene cyclase" evidence="9">
    <location>
        <begin position="14"/>
        <end position="96"/>
    </location>
</feature>
<dbReference type="Proteomes" id="UP000310458">
    <property type="component" value="Unassembled WGS sequence"/>
</dbReference>
<evidence type="ECO:0000256" key="2">
    <source>
        <dbReference type="ARBA" id="ARBA00004829"/>
    </source>
</evidence>
<comment type="pathway">
    <text evidence="2">Carotenoid biosynthesis.</text>
</comment>
<keyword evidence="5 8" id="KW-1133">Transmembrane helix</keyword>
<feature type="transmembrane region" description="Helical" evidence="8">
    <location>
        <begin position="83"/>
        <end position="100"/>
    </location>
</feature>
<feature type="transmembrane region" description="Helical" evidence="8">
    <location>
        <begin position="36"/>
        <end position="63"/>
    </location>
</feature>
<evidence type="ECO:0000256" key="1">
    <source>
        <dbReference type="ARBA" id="ARBA00004141"/>
    </source>
</evidence>
<evidence type="ECO:0000256" key="7">
    <source>
        <dbReference type="ARBA" id="ARBA00023235"/>
    </source>
</evidence>
<accession>A0A5R9BDD2</accession>